<gene>
    <name evidence="2" type="ORF">COCSUDRAFT_46176</name>
</gene>
<dbReference type="PANTHER" id="PTHR32091">
    <property type="entry name" value="EUKARYOTIC TRANSLATION INITIATION FACTOR 4B"/>
    <property type="match status" value="1"/>
</dbReference>
<evidence type="ECO:0000313" key="2">
    <source>
        <dbReference type="EMBL" id="EIE26656.1"/>
    </source>
</evidence>
<dbReference type="GeneID" id="17044666"/>
<dbReference type="InterPro" id="IPR010433">
    <property type="entry name" value="EIF-4B_pln"/>
</dbReference>
<dbReference type="RefSeq" id="XP_005651200.1">
    <property type="nucleotide sequence ID" value="XM_005651143.1"/>
</dbReference>
<evidence type="ECO:0000256" key="1">
    <source>
        <dbReference type="SAM" id="MobiDB-lite"/>
    </source>
</evidence>
<dbReference type="eggNOG" id="ENOG502QVPR">
    <property type="taxonomic scope" value="Eukaryota"/>
</dbReference>
<feature type="region of interest" description="Disordered" evidence="1">
    <location>
        <begin position="1"/>
        <end position="468"/>
    </location>
</feature>
<sequence length="468" mass="49103">MNAWGAPTQGAWAAQVDEEEKANGGTLDAPKEPVITFGQDKAFPTLGEAVKKKESKKDKKKPQKMNLADFQSNYKPPSASRRPTVSDDQLKMSLPTAPRARDSDEPSAGLGGAFRDYGGGDRGDGDRGRDRGSFFGRRDRDGDSQDGSEGAFGDEPSRADAVDDWGASRKFVPSSSGGGSGGFGSGGFGSRREDRDEPAGEDGPSRADTTDDWGASRKFTPTSAGGSGGFDDKSSSRGFASSRRGDDDFEGGPSRADTESRWGKKIAPSSGVSSGSSGGGYEDRPSRDRDSEETWGARRGVDAGADAPSAGGRPRLKLAPRTKPLPVLEIPPEAKLPEKKEPEPEPLPVVTGPPKPKANPFGAARPREEVLKEQGRDWKKEEAALGTKDTNDRWTEKTTGTSDITEGLEKLPQEVASALATADTEQAEAAAPDSGSAPAATEPAAAEEGSVDKSAEEKVEEAGAETAE</sequence>
<organism evidence="2 3">
    <name type="scientific">Coccomyxa subellipsoidea (strain C-169)</name>
    <name type="common">Green microalga</name>
    <dbReference type="NCBI Taxonomy" id="574566"/>
    <lineage>
        <taxon>Eukaryota</taxon>
        <taxon>Viridiplantae</taxon>
        <taxon>Chlorophyta</taxon>
        <taxon>core chlorophytes</taxon>
        <taxon>Trebouxiophyceae</taxon>
        <taxon>Trebouxiophyceae incertae sedis</taxon>
        <taxon>Coccomyxaceae</taxon>
        <taxon>Coccomyxa</taxon>
        <taxon>Coccomyxa subellipsoidea</taxon>
    </lineage>
</organism>
<feature type="compositionally biased region" description="Pro residues" evidence="1">
    <location>
        <begin position="345"/>
        <end position="357"/>
    </location>
</feature>
<dbReference type="EMBL" id="AGSI01000002">
    <property type="protein sequence ID" value="EIE26656.1"/>
    <property type="molecule type" value="Genomic_DNA"/>
</dbReference>
<dbReference type="Proteomes" id="UP000007264">
    <property type="component" value="Unassembled WGS sequence"/>
</dbReference>
<feature type="compositionally biased region" description="Polar residues" evidence="1">
    <location>
        <begin position="69"/>
        <end position="83"/>
    </location>
</feature>
<feature type="compositionally biased region" description="Basic and acidic residues" evidence="1">
    <location>
        <begin position="450"/>
        <end position="461"/>
    </location>
</feature>
<accession>I0Z7N7</accession>
<proteinExistence type="predicted"/>
<dbReference type="GO" id="GO:0003729">
    <property type="term" value="F:mRNA binding"/>
    <property type="evidence" value="ECO:0007669"/>
    <property type="project" value="TreeGrafter"/>
</dbReference>
<dbReference type="PANTHER" id="PTHR32091:SF20">
    <property type="entry name" value="EUKARYOTIC TRANSLATION INITIATION FACTOR 4B1"/>
    <property type="match status" value="1"/>
</dbReference>
<name>I0Z7N7_COCSC</name>
<reference evidence="2 3" key="1">
    <citation type="journal article" date="2012" name="Genome Biol.">
        <title>The genome of the polar eukaryotic microalga coccomyxa subellipsoidea reveals traits of cold adaptation.</title>
        <authorList>
            <person name="Blanc G."/>
            <person name="Agarkova I."/>
            <person name="Grimwood J."/>
            <person name="Kuo A."/>
            <person name="Brueggeman A."/>
            <person name="Dunigan D."/>
            <person name="Gurnon J."/>
            <person name="Ladunga I."/>
            <person name="Lindquist E."/>
            <person name="Lucas S."/>
            <person name="Pangilinan J."/>
            <person name="Proschold T."/>
            <person name="Salamov A."/>
            <person name="Schmutz J."/>
            <person name="Weeks D."/>
            <person name="Yamada T."/>
            <person name="Claverie J.M."/>
            <person name="Grigoriev I."/>
            <person name="Van Etten J."/>
            <person name="Lomsadze A."/>
            <person name="Borodovsky M."/>
        </authorList>
    </citation>
    <scope>NUCLEOTIDE SEQUENCE [LARGE SCALE GENOMIC DNA]</scope>
    <source>
        <strain evidence="2 3">C-169</strain>
    </source>
</reference>
<keyword evidence="3" id="KW-1185">Reference proteome</keyword>
<feature type="compositionally biased region" description="Gly residues" evidence="1">
    <location>
        <begin position="176"/>
        <end position="189"/>
    </location>
</feature>
<feature type="compositionally biased region" description="Basic and acidic residues" evidence="1">
    <location>
        <begin position="281"/>
        <end position="301"/>
    </location>
</feature>
<feature type="compositionally biased region" description="Basic and acidic residues" evidence="1">
    <location>
        <begin position="365"/>
        <end position="396"/>
    </location>
</feature>
<dbReference type="GO" id="GO:0003743">
    <property type="term" value="F:translation initiation factor activity"/>
    <property type="evidence" value="ECO:0007669"/>
    <property type="project" value="InterPro"/>
</dbReference>
<evidence type="ECO:0000313" key="3">
    <source>
        <dbReference type="Proteomes" id="UP000007264"/>
    </source>
</evidence>
<dbReference type="AlphaFoldDB" id="I0Z7N7"/>
<dbReference type="Pfam" id="PF06273">
    <property type="entry name" value="eIF-4B"/>
    <property type="match status" value="2"/>
</dbReference>
<feature type="compositionally biased region" description="Basic and acidic residues" evidence="1">
    <location>
        <begin position="118"/>
        <end position="143"/>
    </location>
</feature>
<feature type="compositionally biased region" description="Basic and acidic residues" evidence="1">
    <location>
        <begin position="190"/>
        <end position="209"/>
    </location>
</feature>
<comment type="caution">
    <text evidence="2">The sequence shown here is derived from an EMBL/GenBank/DDBJ whole genome shotgun (WGS) entry which is preliminary data.</text>
</comment>
<feature type="compositionally biased region" description="Low complexity" evidence="1">
    <location>
        <begin position="418"/>
        <end position="448"/>
    </location>
</feature>
<dbReference type="KEGG" id="csl:COCSUDRAFT_46176"/>
<dbReference type="OrthoDB" id="514137at2759"/>
<protein>
    <submittedName>
        <fullName evidence="2">Uncharacterized protein</fullName>
    </submittedName>
</protein>